<keyword evidence="1" id="KW-0175">Coiled coil</keyword>
<proteinExistence type="predicted"/>
<dbReference type="STRING" id="679935.Alfi_0464"/>
<dbReference type="Proteomes" id="UP000006052">
    <property type="component" value="Chromosome"/>
</dbReference>
<dbReference type="KEGG" id="afd:Alfi_0464"/>
<dbReference type="EMBL" id="CP003274">
    <property type="protein sequence ID" value="AFL76858.1"/>
    <property type="molecule type" value="Genomic_DNA"/>
</dbReference>
<dbReference type="eggNOG" id="ENOG50315R2">
    <property type="taxonomic scope" value="Bacteria"/>
</dbReference>
<dbReference type="PATRIC" id="fig|679935.3.peg.441"/>
<gene>
    <name evidence="2" type="ordered locus">Alfi_0464</name>
</gene>
<protein>
    <submittedName>
        <fullName evidence="2">Uncharacterized protein</fullName>
    </submittedName>
</protein>
<organism evidence="2 3">
    <name type="scientific">Alistipes finegoldii (strain DSM 17242 / JCM 16770 / CCUG 46020 / CIP 107999 / KCTC 15236 / AHN 2437)</name>
    <dbReference type="NCBI Taxonomy" id="679935"/>
    <lineage>
        <taxon>Bacteria</taxon>
        <taxon>Pseudomonadati</taxon>
        <taxon>Bacteroidota</taxon>
        <taxon>Bacteroidia</taxon>
        <taxon>Bacteroidales</taxon>
        <taxon>Rikenellaceae</taxon>
        <taxon>Alistipes</taxon>
    </lineage>
</organism>
<accession>I3YIP0</accession>
<dbReference type="HOGENOM" id="CLU_1375695_0_0_10"/>
<dbReference type="AlphaFoldDB" id="I3YIP0"/>
<evidence type="ECO:0000256" key="1">
    <source>
        <dbReference type="SAM" id="Coils"/>
    </source>
</evidence>
<feature type="coiled-coil region" evidence="1">
    <location>
        <begin position="1"/>
        <end position="28"/>
    </location>
</feature>
<name>I3YIP0_ALIFI</name>
<sequence>MKNYESIIETYKAAIPQLEAAIQQLTASRLKISTESLKDIATDNSKSIRAQALRIAAEDAKKINIVTTRQTLTDQAVEYLSKVIDNSQQVVHEALHLGKEKALDYTAFVVNGDKIELSAEWLADQERQRLIDVSTMRGRVLQQFDEVRRAVEALNALVACNKNYKMGLLPAGTRYRTIATIDEDGKLELHSEALDFLG</sequence>
<evidence type="ECO:0000313" key="2">
    <source>
        <dbReference type="EMBL" id="AFL76858.1"/>
    </source>
</evidence>
<dbReference type="RefSeq" id="WP_014774622.1">
    <property type="nucleotide sequence ID" value="NC_018011.1"/>
</dbReference>
<evidence type="ECO:0000313" key="3">
    <source>
        <dbReference type="Proteomes" id="UP000006052"/>
    </source>
</evidence>
<reference evidence="3" key="1">
    <citation type="journal article" date="2013" name="Stand. Genomic Sci.">
        <title>Complete genome sequence of the bile-resistant pigment-producing anaerobe Alistipes finegoldii type strain (AHN2437(T)).</title>
        <authorList>
            <person name="Mavromatis K."/>
            <person name="Stackebrandt E."/>
            <person name="Munk C."/>
            <person name="Lapidus A."/>
            <person name="Nolan M."/>
            <person name="Lucas S."/>
            <person name="Hammon N."/>
            <person name="Deshpande S."/>
            <person name="Cheng J.F."/>
            <person name="Tapia R."/>
            <person name="Goodwin L.A."/>
            <person name="Pitluck S."/>
            <person name="Liolios K."/>
            <person name="Pagani I."/>
            <person name="Ivanova N."/>
            <person name="Mikhailova N."/>
            <person name="Huntemann M."/>
            <person name="Pati A."/>
            <person name="Chen A."/>
            <person name="Palaniappan K."/>
            <person name="Land M."/>
            <person name="Hauser L."/>
            <person name="Rohde M."/>
            <person name="Gronow S."/>
            <person name="Goker M."/>
            <person name="Detter J.C."/>
            <person name="Bristow J."/>
            <person name="Eisen J.A."/>
            <person name="Markowitz V."/>
            <person name="Hugenholtz P."/>
            <person name="Kyrpides N.C."/>
            <person name="Klenk H.P."/>
            <person name="Woyke T."/>
        </authorList>
    </citation>
    <scope>NUCLEOTIDE SEQUENCE</scope>
    <source>
        <strain evidence="3">DSM 17242 / JCM 16770 / AHN 2437 / CCUG 46020 / CIP 107999</strain>
    </source>
</reference>